<proteinExistence type="predicted"/>
<dbReference type="PROSITE" id="PS51257">
    <property type="entry name" value="PROKAR_LIPOPROTEIN"/>
    <property type="match status" value="1"/>
</dbReference>
<comment type="caution">
    <text evidence="3">The sequence shown here is derived from an EMBL/GenBank/DDBJ whole genome shotgun (WGS) entry which is preliminary data.</text>
</comment>
<name>A0A074M4N0_9BACL</name>
<dbReference type="OrthoDB" id="2665517at2"/>
<keyword evidence="4" id="KW-1185">Reference proteome</keyword>
<evidence type="ECO:0000256" key="1">
    <source>
        <dbReference type="SAM" id="MobiDB-lite"/>
    </source>
</evidence>
<feature type="region of interest" description="Disordered" evidence="1">
    <location>
        <begin position="39"/>
        <end position="69"/>
    </location>
</feature>
<dbReference type="EMBL" id="JMIR01000052">
    <property type="protein sequence ID" value="KEO80967.1"/>
    <property type="molecule type" value="Genomic_DNA"/>
</dbReference>
<dbReference type="RefSeq" id="WP_038094487.1">
    <property type="nucleotide sequence ID" value="NZ_JMIR01000052.1"/>
</dbReference>
<feature type="signal peptide" evidence="2">
    <location>
        <begin position="1"/>
        <end position="17"/>
    </location>
</feature>
<protein>
    <recommendedName>
        <fullName evidence="5">Lipoprotein</fullName>
    </recommendedName>
</protein>
<evidence type="ECO:0000256" key="2">
    <source>
        <dbReference type="SAM" id="SignalP"/>
    </source>
</evidence>
<reference evidence="3 4" key="1">
    <citation type="journal article" date="2013" name="Int. J. Syst. Evol. Microbiol.">
        <title>Tumebacillus flagellatus sp. nov., an alpha-amylase/pullulanase-producing bacterium isolated from cassava wastewater.</title>
        <authorList>
            <person name="Wang Q."/>
            <person name="Xie N."/>
            <person name="Qin Y."/>
            <person name="Shen N."/>
            <person name="Zhu J."/>
            <person name="Mi H."/>
            <person name="Huang R."/>
        </authorList>
    </citation>
    <scope>NUCLEOTIDE SEQUENCE [LARGE SCALE GENOMIC DNA]</scope>
    <source>
        <strain evidence="3 4">GST4</strain>
    </source>
</reference>
<keyword evidence="2" id="KW-0732">Signal</keyword>
<evidence type="ECO:0008006" key="5">
    <source>
        <dbReference type="Google" id="ProtNLM"/>
    </source>
</evidence>
<dbReference type="AlphaFoldDB" id="A0A074M4N0"/>
<evidence type="ECO:0000313" key="3">
    <source>
        <dbReference type="EMBL" id="KEO80967.1"/>
    </source>
</evidence>
<accession>A0A074M4N0</accession>
<organism evidence="3 4">
    <name type="scientific">Tumebacillus flagellatus</name>
    <dbReference type="NCBI Taxonomy" id="1157490"/>
    <lineage>
        <taxon>Bacteria</taxon>
        <taxon>Bacillati</taxon>
        <taxon>Bacillota</taxon>
        <taxon>Bacilli</taxon>
        <taxon>Bacillales</taxon>
        <taxon>Alicyclobacillaceae</taxon>
        <taxon>Tumebacillus</taxon>
    </lineage>
</organism>
<dbReference type="Proteomes" id="UP000027931">
    <property type="component" value="Unassembled WGS sequence"/>
</dbReference>
<sequence length="206" mass="22016">MKTKTWMMVGSIVTALALTVGCGQRGYVVSDGSGINKSATTSQVTNGSQQEKQTAASNSEKLQKPTWNTKDIDAKENGNFPIAINLLKSMSDTKSPAEEVDISLVFKAPWNYYGKIIKATGTVGIVQDFPPDSEPARVSGGAASEIVIYNKDMTVVDFYLMDSSGTVKVGDTVSIYGLAVGQEVVENKLGGKTTQLVMAGKQYDKQ</sequence>
<feature type="chain" id="PRO_5001696869" description="Lipoprotein" evidence="2">
    <location>
        <begin position="18"/>
        <end position="206"/>
    </location>
</feature>
<evidence type="ECO:0000313" key="4">
    <source>
        <dbReference type="Proteomes" id="UP000027931"/>
    </source>
</evidence>
<gene>
    <name evidence="3" type="ORF">EL26_23360</name>
</gene>